<evidence type="ECO:0000259" key="12">
    <source>
        <dbReference type="SMART" id="SM00091"/>
    </source>
</evidence>
<dbReference type="InterPro" id="IPR000014">
    <property type="entry name" value="PAS"/>
</dbReference>
<dbReference type="OrthoDB" id="9792686at2"/>
<organism evidence="13 14">
    <name type="scientific">Streptococcus ictaluri 707-05</name>
    <dbReference type="NCBI Taxonomy" id="764299"/>
    <lineage>
        <taxon>Bacteria</taxon>
        <taxon>Bacillati</taxon>
        <taxon>Bacillota</taxon>
        <taxon>Bacilli</taxon>
        <taxon>Lactobacillales</taxon>
        <taxon>Streptococcaceae</taxon>
        <taxon>Streptococcus</taxon>
    </lineage>
</organism>
<keyword evidence="14" id="KW-1185">Reference proteome</keyword>
<name>G5K3G8_9STRE</name>
<evidence type="ECO:0000256" key="2">
    <source>
        <dbReference type="ARBA" id="ARBA00022475"/>
    </source>
</evidence>
<keyword evidence="3" id="KW-0597">Phosphoprotein</keyword>
<dbReference type="Gene3D" id="3.30.450.20">
    <property type="entry name" value="PAS domain"/>
    <property type="match status" value="2"/>
</dbReference>
<dbReference type="Pfam" id="PF14689">
    <property type="entry name" value="SPOB_a"/>
    <property type="match status" value="1"/>
</dbReference>
<evidence type="ECO:0000313" key="14">
    <source>
        <dbReference type="Proteomes" id="UP000003330"/>
    </source>
</evidence>
<dbReference type="EMBL" id="AEUX02000006">
    <property type="protein sequence ID" value="EHI69345.1"/>
    <property type="molecule type" value="Genomic_DNA"/>
</dbReference>
<keyword evidence="2" id="KW-1003">Cell membrane</keyword>
<dbReference type="Pfam" id="PF17203">
    <property type="entry name" value="sCache_3_2"/>
    <property type="match status" value="1"/>
</dbReference>
<keyword evidence="8" id="KW-0067">ATP-binding</keyword>
<keyword evidence="7 13" id="KW-0418">Kinase</keyword>
<feature type="domain" description="PAS" evidence="12">
    <location>
        <begin position="194"/>
        <end position="262"/>
    </location>
</feature>
<keyword evidence="5" id="KW-0812">Transmembrane</keyword>
<evidence type="ECO:0000256" key="11">
    <source>
        <dbReference type="ARBA" id="ARBA00023136"/>
    </source>
</evidence>
<evidence type="ECO:0000256" key="7">
    <source>
        <dbReference type="ARBA" id="ARBA00022777"/>
    </source>
</evidence>
<comment type="caution">
    <text evidence="13">The sequence shown here is derived from an EMBL/GenBank/DDBJ whole genome shotgun (WGS) entry which is preliminary data.</text>
</comment>
<proteinExistence type="predicted"/>
<dbReference type="eggNOG" id="COG3290">
    <property type="taxonomic scope" value="Bacteria"/>
</dbReference>
<sequence>MIILTTSIFYVIMLHETHQSIKQQESHLLTATGKMLAQNEEIKALLRKNHPKTEITKYSNQIAAIYHLDYVVVMNMSGIRLTHPMPEKIGKPFEGGDEKDVLQGKEVLSTAKGSLGKSLRYLVPVFDGKKQIGALAVGIKLTTLNEVALTSKRNYTLSLLFCLLISLLGTSLLSIRLKRQLHNLEPSEIYQLLEERNAMLDQMEAAVFVINKTGKLQLCNQAAKELIEKNVQKVDRFGQAFHQLFPQFAQLDFQREHEQLFRYQEEDYLLSVSPITVKNDHRGYIIFMREAAKAIDTLDQLAYTTAYASALQAQTHKFMNQLHVIYGLVDIAYYDQLKIYLNSLLEAENETITSLSVLVKEPLLASFLIGEQEKCQELNMTLKIDINSEIPHSITKNQLNNCLMLYRFIHSTILNNIKPIAFTIQLKHDNHFLTSHYQLNLPSPHPNHFQEAFEHPYFKQLLKDTKADFHHMISDSKLELILRTPYIGD</sequence>
<dbReference type="SUPFAM" id="SSF103190">
    <property type="entry name" value="Sensory domain-like"/>
    <property type="match status" value="1"/>
</dbReference>
<evidence type="ECO:0000256" key="6">
    <source>
        <dbReference type="ARBA" id="ARBA00022741"/>
    </source>
</evidence>
<evidence type="ECO:0000256" key="5">
    <source>
        <dbReference type="ARBA" id="ARBA00022692"/>
    </source>
</evidence>
<dbReference type="Proteomes" id="UP000003330">
    <property type="component" value="Unassembled WGS sequence"/>
</dbReference>
<comment type="subcellular location">
    <subcellularLocation>
        <location evidence="1">Cell membrane</location>
        <topology evidence="1">Multi-pass membrane protein</topology>
    </subcellularLocation>
</comment>
<dbReference type="InterPro" id="IPR033463">
    <property type="entry name" value="sCache_3"/>
</dbReference>
<dbReference type="InterPro" id="IPR029151">
    <property type="entry name" value="Sensor-like_sf"/>
</dbReference>
<keyword evidence="9" id="KW-1133">Transmembrane helix</keyword>
<evidence type="ECO:0000256" key="1">
    <source>
        <dbReference type="ARBA" id="ARBA00004651"/>
    </source>
</evidence>
<evidence type="ECO:0000256" key="3">
    <source>
        <dbReference type="ARBA" id="ARBA00022553"/>
    </source>
</evidence>
<dbReference type="AlphaFoldDB" id="G5K3G8"/>
<dbReference type="GO" id="GO:0005886">
    <property type="term" value="C:plasma membrane"/>
    <property type="evidence" value="ECO:0007669"/>
    <property type="project" value="UniProtKB-SubCell"/>
</dbReference>
<dbReference type="InterPro" id="IPR039506">
    <property type="entry name" value="SPOB_a"/>
</dbReference>
<dbReference type="RefSeq" id="WP_008088690.1">
    <property type="nucleotide sequence ID" value="NZ_AEUX02000006.1"/>
</dbReference>
<keyword evidence="11" id="KW-0472">Membrane</keyword>
<gene>
    <name evidence="13" type="ORF">STRIC_1337</name>
</gene>
<dbReference type="SUPFAM" id="SSF55890">
    <property type="entry name" value="Sporulation response regulatory protein Spo0B"/>
    <property type="match status" value="1"/>
</dbReference>
<evidence type="ECO:0000256" key="10">
    <source>
        <dbReference type="ARBA" id="ARBA00023012"/>
    </source>
</evidence>
<dbReference type="Gene3D" id="1.10.287.130">
    <property type="match status" value="1"/>
</dbReference>
<accession>G5K3G8</accession>
<dbReference type="STRING" id="764299.STRIC_1337"/>
<keyword evidence="6" id="KW-0547">Nucleotide-binding</keyword>
<keyword evidence="10" id="KW-0902">Two-component regulatory system</keyword>
<evidence type="ECO:0000313" key="13">
    <source>
        <dbReference type="EMBL" id="EHI69345.1"/>
    </source>
</evidence>
<keyword evidence="4 13" id="KW-0808">Transferase</keyword>
<dbReference type="EC" id="2.7.3.-" evidence="13"/>
<protein>
    <submittedName>
        <fullName evidence="13">Sensor histidine kinase</fullName>
        <ecNumber evidence="13">2.7.3.-</ecNumber>
    </submittedName>
</protein>
<evidence type="ECO:0000256" key="9">
    <source>
        <dbReference type="ARBA" id="ARBA00022989"/>
    </source>
</evidence>
<evidence type="ECO:0000256" key="4">
    <source>
        <dbReference type="ARBA" id="ARBA00022679"/>
    </source>
</evidence>
<dbReference type="InterPro" id="IPR016120">
    <property type="entry name" value="Sig_transdc_His_kin_SpoOB"/>
</dbReference>
<dbReference type="SMART" id="SM00091">
    <property type="entry name" value="PAS"/>
    <property type="match status" value="1"/>
</dbReference>
<dbReference type="GO" id="GO:0005524">
    <property type="term" value="F:ATP binding"/>
    <property type="evidence" value="ECO:0007669"/>
    <property type="project" value="UniProtKB-KW"/>
</dbReference>
<dbReference type="GO" id="GO:0000155">
    <property type="term" value="F:phosphorelay sensor kinase activity"/>
    <property type="evidence" value="ECO:0007669"/>
    <property type="project" value="InterPro"/>
</dbReference>
<evidence type="ECO:0000256" key="8">
    <source>
        <dbReference type="ARBA" id="ARBA00022840"/>
    </source>
</evidence>
<reference evidence="13 14" key="1">
    <citation type="journal article" date="2014" name="Int. J. Syst. Evol. Microbiol.">
        <title>Phylogenomics and the dynamic genome evolution of the genus Streptococcus.</title>
        <authorList>
            <consortium name="The Broad Institute Genome Sequencing Platform"/>
            <person name="Richards V.P."/>
            <person name="Palmer S.R."/>
            <person name="Pavinski Bitar P.D."/>
            <person name="Qin X."/>
            <person name="Weinstock G.M."/>
            <person name="Highlander S.K."/>
            <person name="Town C.D."/>
            <person name="Burne R.A."/>
            <person name="Stanhope M.J."/>
        </authorList>
    </citation>
    <scope>NUCLEOTIDE SEQUENCE [LARGE SCALE GENOMIC DNA]</scope>
    <source>
        <strain evidence="13 14">707-05</strain>
    </source>
</reference>